<evidence type="ECO:0000256" key="7">
    <source>
        <dbReference type="ARBA" id="ARBA00023002"/>
    </source>
</evidence>
<dbReference type="SUPFAM" id="SSF49503">
    <property type="entry name" value="Cupredoxins"/>
    <property type="match status" value="3"/>
</dbReference>
<evidence type="ECO:0000256" key="2">
    <source>
        <dbReference type="ARBA" id="ARBA00001935"/>
    </source>
</evidence>
<evidence type="ECO:0000313" key="15">
    <source>
        <dbReference type="EMBL" id="TKA78738.1"/>
    </source>
</evidence>
<sequence length="634" mass="68581">MDCPKKPRAYLVSLVDQRAEKQDANGFVLPSRPMQARLTGICLLAFASLVFAETIPQNHILFGEQGAGLVKRASTTASTSTSTKVADAACTNGPLTRSCWGGGFSIATDFDQKHPATGKTVSYNLELTNTTCNPDGAGSKICLLFNGQYPAPTIRASWGDTLSITVKNSMQDNGTSIHWHGIRQLGSNTADGVNGITECPLAPGDTRTYTFLCTQFGTSWYHSHYSAQYGDGAVGAIIIDGPASSNYDIDLGSYMVNEWYYPTSYQINYAASVNLQTGSPPPNADNILVNGTNKNAAGGGKYGVVTMTKGKMYRLRLINTSADNFIRVSLDNHNFTVMTADFIPIKPYTTQWVLLAIGQRYDVVINANQAVGNYWFRANTAADCASGNNHGTGLSIFTYTGATLADPTSTAFTAPAVCNDEAPLAPYWVQPIPSSTFTSQIKTLSIDITQEQVVTNGANLVVWGINTTSINIQWDNPTLSYVASGNTSYPKVYNLIELPTEGIWTYWVIQEVSNTPPIPHPIHLHGHDFFVLGAGAGTFDPTTYTTTLNFATPPRRDTAILPGGGWLVIAFNTNNPGAWLMHCHIAWHISEGLGVQFLESKSSIPNPGADFTRVCNNWKTFEKTMAYPKSDSGL</sequence>
<evidence type="ECO:0000256" key="11">
    <source>
        <dbReference type="ARBA" id="ARBA00023185"/>
    </source>
</evidence>
<dbReference type="InterPro" id="IPR033138">
    <property type="entry name" value="Cu_oxidase_CS"/>
</dbReference>
<dbReference type="InterPro" id="IPR002355">
    <property type="entry name" value="Cu_oxidase_Cu_BS"/>
</dbReference>
<dbReference type="PROSITE" id="PS00080">
    <property type="entry name" value="MULTICOPPER_OXIDASE2"/>
    <property type="match status" value="1"/>
</dbReference>
<evidence type="ECO:0000256" key="4">
    <source>
        <dbReference type="ARBA" id="ARBA00012297"/>
    </source>
</evidence>
<dbReference type="InterPro" id="IPR008972">
    <property type="entry name" value="Cupredoxin"/>
</dbReference>
<organism evidence="15 16">
    <name type="scientific">Cryomyces minteri</name>
    <dbReference type="NCBI Taxonomy" id="331657"/>
    <lineage>
        <taxon>Eukaryota</taxon>
        <taxon>Fungi</taxon>
        <taxon>Dikarya</taxon>
        <taxon>Ascomycota</taxon>
        <taxon>Pezizomycotina</taxon>
        <taxon>Dothideomycetes</taxon>
        <taxon>Dothideomycetes incertae sedis</taxon>
        <taxon>Cryomyces</taxon>
    </lineage>
</organism>
<evidence type="ECO:0000256" key="8">
    <source>
        <dbReference type="ARBA" id="ARBA00023008"/>
    </source>
</evidence>
<dbReference type="InterPro" id="IPR011707">
    <property type="entry name" value="Cu-oxidase-like_N"/>
</dbReference>
<dbReference type="Pfam" id="PF07731">
    <property type="entry name" value="Cu-oxidase_2"/>
    <property type="match status" value="1"/>
</dbReference>
<dbReference type="PANTHER" id="PTHR11709">
    <property type="entry name" value="MULTI-COPPER OXIDASE"/>
    <property type="match status" value="1"/>
</dbReference>
<dbReference type="PROSITE" id="PS00079">
    <property type="entry name" value="MULTICOPPER_OXIDASE1"/>
    <property type="match status" value="1"/>
</dbReference>
<evidence type="ECO:0000256" key="1">
    <source>
        <dbReference type="ARBA" id="ARBA00000349"/>
    </source>
</evidence>
<dbReference type="Proteomes" id="UP000308768">
    <property type="component" value="Unassembled WGS sequence"/>
</dbReference>
<comment type="caution">
    <text evidence="15">The sequence shown here is derived from an EMBL/GenBank/DDBJ whole genome shotgun (WGS) entry which is preliminary data.</text>
</comment>
<dbReference type="CDD" id="cd13880">
    <property type="entry name" value="CuRO_2_MaLCC_like"/>
    <property type="match status" value="1"/>
</dbReference>
<keyword evidence="11" id="KW-0439">Lignin degradation</keyword>
<dbReference type="CDD" id="cd13901">
    <property type="entry name" value="CuRO_3_MaLCC_like"/>
    <property type="match status" value="1"/>
</dbReference>
<proteinExistence type="inferred from homology"/>
<dbReference type="Pfam" id="PF07732">
    <property type="entry name" value="Cu-oxidase_3"/>
    <property type="match status" value="1"/>
</dbReference>
<dbReference type="AlphaFoldDB" id="A0A4U0XSU1"/>
<evidence type="ECO:0000259" key="12">
    <source>
        <dbReference type="Pfam" id="PF00394"/>
    </source>
</evidence>
<evidence type="ECO:0000256" key="6">
    <source>
        <dbReference type="ARBA" id="ARBA00022729"/>
    </source>
</evidence>
<comment type="cofactor">
    <cofactor evidence="2">
        <name>Cu cation</name>
        <dbReference type="ChEBI" id="CHEBI:23378"/>
    </cofactor>
</comment>
<keyword evidence="10" id="KW-0325">Glycoprotein</keyword>
<comment type="similarity">
    <text evidence="3">Belongs to the multicopper oxidase family.</text>
</comment>
<dbReference type="STRING" id="331657.A0A4U0XSU1"/>
<dbReference type="FunFam" id="2.60.40.420:FF:000045">
    <property type="entry name" value="Laccase 2"/>
    <property type="match status" value="1"/>
</dbReference>
<dbReference type="GO" id="GO:0005507">
    <property type="term" value="F:copper ion binding"/>
    <property type="evidence" value="ECO:0007669"/>
    <property type="project" value="InterPro"/>
</dbReference>
<comment type="catalytic activity">
    <reaction evidence="1">
        <text>4 hydroquinone + O2 = 4 benzosemiquinone + 2 H2O</text>
        <dbReference type="Rhea" id="RHEA:11276"/>
        <dbReference type="ChEBI" id="CHEBI:15377"/>
        <dbReference type="ChEBI" id="CHEBI:15379"/>
        <dbReference type="ChEBI" id="CHEBI:17594"/>
        <dbReference type="ChEBI" id="CHEBI:17977"/>
        <dbReference type="EC" id="1.10.3.2"/>
    </reaction>
</comment>
<feature type="domain" description="Plastocyanin-like" evidence="12">
    <location>
        <begin position="255"/>
        <end position="402"/>
    </location>
</feature>
<keyword evidence="7" id="KW-0560">Oxidoreductase</keyword>
<dbReference type="Pfam" id="PF00394">
    <property type="entry name" value="Cu-oxidase"/>
    <property type="match status" value="1"/>
</dbReference>
<evidence type="ECO:0000256" key="5">
    <source>
        <dbReference type="ARBA" id="ARBA00022723"/>
    </source>
</evidence>
<dbReference type="PANTHER" id="PTHR11709:SF87">
    <property type="entry name" value="LACCASE"/>
    <property type="match status" value="1"/>
</dbReference>
<keyword evidence="16" id="KW-1185">Reference proteome</keyword>
<dbReference type="FunFam" id="2.60.40.420:FF:000021">
    <property type="entry name" value="Extracellular dihydrogeodin oxidase/laccase"/>
    <property type="match status" value="1"/>
</dbReference>
<dbReference type="Gene3D" id="2.60.40.420">
    <property type="entry name" value="Cupredoxins - blue copper proteins"/>
    <property type="match status" value="3"/>
</dbReference>
<dbReference type="OrthoDB" id="2121828at2759"/>
<feature type="domain" description="Plastocyanin-like" evidence="13">
    <location>
        <begin position="474"/>
        <end position="601"/>
    </location>
</feature>
<evidence type="ECO:0000256" key="10">
    <source>
        <dbReference type="ARBA" id="ARBA00023180"/>
    </source>
</evidence>
<dbReference type="GO" id="GO:0052716">
    <property type="term" value="F:hydroquinone:oxygen oxidoreductase activity"/>
    <property type="evidence" value="ECO:0007669"/>
    <property type="project" value="UniProtKB-EC"/>
</dbReference>
<feature type="domain" description="Plastocyanin-like" evidence="14">
    <location>
        <begin position="127"/>
        <end position="242"/>
    </location>
</feature>
<keyword evidence="8" id="KW-0186">Copper</keyword>
<evidence type="ECO:0000259" key="13">
    <source>
        <dbReference type="Pfam" id="PF07731"/>
    </source>
</evidence>
<accession>A0A4U0XSU1</accession>
<keyword evidence="5" id="KW-0479">Metal-binding</keyword>
<dbReference type="EMBL" id="NAJN01000129">
    <property type="protein sequence ID" value="TKA78738.1"/>
    <property type="molecule type" value="Genomic_DNA"/>
</dbReference>
<dbReference type="InterPro" id="IPR001117">
    <property type="entry name" value="Cu-oxidase_2nd"/>
</dbReference>
<evidence type="ECO:0000256" key="3">
    <source>
        <dbReference type="ARBA" id="ARBA00010609"/>
    </source>
</evidence>
<name>A0A4U0XSU1_9PEZI</name>
<reference evidence="15 16" key="1">
    <citation type="submission" date="2017-03" db="EMBL/GenBank/DDBJ databases">
        <title>Genomes of endolithic fungi from Antarctica.</title>
        <authorList>
            <person name="Coleine C."/>
            <person name="Masonjones S."/>
            <person name="Stajich J.E."/>
        </authorList>
    </citation>
    <scope>NUCLEOTIDE SEQUENCE [LARGE SCALE GENOMIC DNA]</scope>
    <source>
        <strain evidence="15 16">CCFEE 5187</strain>
    </source>
</reference>
<keyword evidence="6" id="KW-0732">Signal</keyword>
<protein>
    <recommendedName>
        <fullName evidence="4">laccase</fullName>
        <ecNumber evidence="4">1.10.3.2</ecNumber>
    </recommendedName>
</protein>
<dbReference type="InterPro" id="IPR011706">
    <property type="entry name" value="Cu-oxidase_C"/>
</dbReference>
<gene>
    <name evidence="15" type="ORF">B0A49_02975</name>
</gene>
<evidence type="ECO:0000313" key="16">
    <source>
        <dbReference type="Proteomes" id="UP000308768"/>
    </source>
</evidence>
<dbReference type="InterPro" id="IPR045087">
    <property type="entry name" value="Cu-oxidase_fam"/>
</dbReference>
<dbReference type="EC" id="1.10.3.2" evidence="4"/>
<evidence type="ECO:0000259" key="14">
    <source>
        <dbReference type="Pfam" id="PF07732"/>
    </source>
</evidence>
<dbReference type="FunFam" id="2.60.40.420:FF:000046">
    <property type="entry name" value="Multicopper oxidase"/>
    <property type="match status" value="1"/>
</dbReference>
<dbReference type="CDD" id="cd13854">
    <property type="entry name" value="CuRO_1_MaLCC_like"/>
    <property type="match status" value="1"/>
</dbReference>
<evidence type="ECO:0000256" key="9">
    <source>
        <dbReference type="ARBA" id="ARBA00023157"/>
    </source>
</evidence>
<dbReference type="GO" id="GO:0046274">
    <property type="term" value="P:lignin catabolic process"/>
    <property type="evidence" value="ECO:0007669"/>
    <property type="project" value="UniProtKB-KW"/>
</dbReference>
<keyword evidence="9" id="KW-1015">Disulfide bond</keyword>